<dbReference type="InterPro" id="IPR026031">
    <property type="entry name" value="Cyt_c_CcmB_bac"/>
</dbReference>
<evidence type="ECO:0000313" key="15">
    <source>
        <dbReference type="Proteomes" id="UP001165678"/>
    </source>
</evidence>
<dbReference type="GO" id="GO:0005886">
    <property type="term" value="C:plasma membrane"/>
    <property type="evidence" value="ECO:0007669"/>
    <property type="project" value="UniProtKB-SubCell"/>
</dbReference>
<evidence type="ECO:0000256" key="1">
    <source>
        <dbReference type="ARBA" id="ARBA00002442"/>
    </source>
</evidence>
<evidence type="ECO:0000256" key="7">
    <source>
        <dbReference type="ARBA" id="ARBA00022519"/>
    </source>
</evidence>
<evidence type="ECO:0000256" key="11">
    <source>
        <dbReference type="ARBA" id="ARBA00023136"/>
    </source>
</evidence>
<feature type="transmembrane region" description="Helical" evidence="13">
    <location>
        <begin position="136"/>
        <end position="162"/>
    </location>
</feature>
<dbReference type="GO" id="GO:0015232">
    <property type="term" value="F:heme transmembrane transporter activity"/>
    <property type="evidence" value="ECO:0007669"/>
    <property type="project" value="InterPro"/>
</dbReference>
<dbReference type="PANTHER" id="PTHR30070">
    <property type="entry name" value="HEME EXPORTER PROTEIN B"/>
    <property type="match status" value="1"/>
</dbReference>
<keyword evidence="8 13" id="KW-0812">Transmembrane</keyword>
<feature type="transmembrane region" description="Helical" evidence="13">
    <location>
        <begin position="62"/>
        <end position="80"/>
    </location>
</feature>
<keyword evidence="5 12" id="KW-0813">Transport</keyword>
<keyword evidence="6 12" id="KW-1003">Cell membrane</keyword>
<evidence type="ECO:0000256" key="12">
    <source>
        <dbReference type="PIRNR" id="PIRNR002764"/>
    </source>
</evidence>
<dbReference type="RefSeq" id="WP_250935848.1">
    <property type="nucleotide sequence ID" value="NZ_JAMLJK010000001.1"/>
</dbReference>
<evidence type="ECO:0000256" key="3">
    <source>
        <dbReference type="ARBA" id="ARBA00010544"/>
    </source>
</evidence>
<gene>
    <name evidence="14" type="primary">ccmB</name>
    <name evidence="14" type="ORF">OQ287_00405</name>
</gene>
<name>A0AA41ZCE3_9GAMM</name>
<comment type="subcellular location">
    <subcellularLocation>
        <location evidence="2">Cell inner membrane</location>
        <topology evidence="2">Multi-pass membrane protein</topology>
    </subcellularLocation>
</comment>
<feature type="transmembrane region" description="Helical" evidence="13">
    <location>
        <begin position="169"/>
        <end position="190"/>
    </location>
</feature>
<keyword evidence="9 12" id="KW-0201">Cytochrome c-type biogenesis</keyword>
<dbReference type="PIRSF" id="PIRSF002764">
    <property type="entry name" value="CcmB"/>
    <property type="match status" value="1"/>
</dbReference>
<evidence type="ECO:0000256" key="2">
    <source>
        <dbReference type="ARBA" id="ARBA00004429"/>
    </source>
</evidence>
<keyword evidence="11 12" id="KW-0472">Membrane</keyword>
<organism evidence="14 15">
    <name type="scientific">Larsenimonas rhizosphaerae</name>
    <dbReference type="NCBI Taxonomy" id="2944682"/>
    <lineage>
        <taxon>Bacteria</taxon>
        <taxon>Pseudomonadati</taxon>
        <taxon>Pseudomonadota</taxon>
        <taxon>Gammaproteobacteria</taxon>
        <taxon>Oceanospirillales</taxon>
        <taxon>Halomonadaceae</taxon>
        <taxon>Larsenimonas</taxon>
    </lineage>
</organism>
<dbReference type="GO" id="GO:0017004">
    <property type="term" value="P:cytochrome complex assembly"/>
    <property type="evidence" value="ECO:0007669"/>
    <property type="project" value="UniProtKB-KW"/>
</dbReference>
<keyword evidence="10 13" id="KW-1133">Transmembrane helix</keyword>
<comment type="function">
    <text evidence="1 12">Required for the export of heme to the periplasm for the biogenesis of c-type cytochromes.</text>
</comment>
<evidence type="ECO:0000256" key="6">
    <source>
        <dbReference type="ARBA" id="ARBA00022475"/>
    </source>
</evidence>
<evidence type="ECO:0000256" key="9">
    <source>
        <dbReference type="ARBA" id="ARBA00022748"/>
    </source>
</evidence>
<sequence length="231" mass="24296">MSSDSGPQWRRAFCAVLVRDMRLRLRHGSDWGSPLVFFALITTLFPLATTPDPVTLARVAPGVVWVAALLAVLLSLEALFREDRDDGTLEQMMFSPVPTWWLVLAKLCAHWLMTGLPLALVAPVPGIMLALPAQGFWALSLSLALGSATLILIGAIGAALTVSVRRGGLLLSLMVLPLYIPVLIFGAGVVRLAGEGAAVAPYLAILGALLAGALALAPWACAAALRLGQDS</sequence>
<proteinExistence type="inferred from homology"/>
<keyword evidence="7 12" id="KW-0997">Cell inner membrane</keyword>
<accession>A0AA41ZCE3</accession>
<evidence type="ECO:0000256" key="10">
    <source>
        <dbReference type="ARBA" id="ARBA00022989"/>
    </source>
</evidence>
<dbReference type="PANTHER" id="PTHR30070:SF1">
    <property type="entry name" value="CYTOCHROME C BIOGENESIS B-RELATED"/>
    <property type="match status" value="1"/>
</dbReference>
<dbReference type="GO" id="GO:1903607">
    <property type="term" value="P:cytochrome c biosynthetic process"/>
    <property type="evidence" value="ECO:0007669"/>
    <property type="project" value="TreeGrafter"/>
</dbReference>
<evidence type="ECO:0000256" key="4">
    <source>
        <dbReference type="ARBA" id="ARBA00016452"/>
    </source>
</evidence>
<dbReference type="AlphaFoldDB" id="A0AA41ZCE3"/>
<dbReference type="EMBL" id="JAPIVE010000001">
    <property type="protein sequence ID" value="MCX2522699.1"/>
    <property type="molecule type" value="Genomic_DNA"/>
</dbReference>
<dbReference type="InterPro" id="IPR003544">
    <property type="entry name" value="Cyt_c_biogenesis_CcmB"/>
</dbReference>
<evidence type="ECO:0000313" key="14">
    <source>
        <dbReference type="EMBL" id="MCX2522699.1"/>
    </source>
</evidence>
<protein>
    <recommendedName>
        <fullName evidence="4 12">Heme exporter protein B</fullName>
    </recommendedName>
</protein>
<keyword evidence="15" id="KW-1185">Reference proteome</keyword>
<feature type="transmembrane region" description="Helical" evidence="13">
    <location>
        <begin position="100"/>
        <end position="124"/>
    </location>
</feature>
<comment type="caution">
    <text evidence="14">The sequence shown here is derived from an EMBL/GenBank/DDBJ whole genome shotgun (WGS) entry which is preliminary data.</text>
</comment>
<dbReference type="Pfam" id="PF03379">
    <property type="entry name" value="CcmB"/>
    <property type="match status" value="1"/>
</dbReference>
<feature type="transmembrane region" description="Helical" evidence="13">
    <location>
        <begin position="31"/>
        <end position="50"/>
    </location>
</feature>
<dbReference type="PRINTS" id="PR01414">
    <property type="entry name" value="CCMBBIOGNSIS"/>
</dbReference>
<comment type="similarity">
    <text evidence="3 12">Belongs to the CcmB/CycW/HelB family.</text>
</comment>
<dbReference type="NCBIfam" id="TIGR01190">
    <property type="entry name" value="ccmB"/>
    <property type="match status" value="1"/>
</dbReference>
<dbReference type="Proteomes" id="UP001165678">
    <property type="component" value="Unassembled WGS sequence"/>
</dbReference>
<feature type="transmembrane region" description="Helical" evidence="13">
    <location>
        <begin position="202"/>
        <end position="225"/>
    </location>
</feature>
<evidence type="ECO:0000256" key="8">
    <source>
        <dbReference type="ARBA" id="ARBA00022692"/>
    </source>
</evidence>
<evidence type="ECO:0000256" key="5">
    <source>
        <dbReference type="ARBA" id="ARBA00022448"/>
    </source>
</evidence>
<reference evidence="14" key="1">
    <citation type="submission" date="2022-11" db="EMBL/GenBank/DDBJ databases">
        <title>Larsenimonas rhizosphaerae sp. nov., isolated from a tidal mudflat.</title>
        <authorList>
            <person name="Lee S.D."/>
            <person name="Kim I.S."/>
        </authorList>
    </citation>
    <scope>NUCLEOTIDE SEQUENCE</scope>
    <source>
        <strain evidence="14">GH2-1</strain>
    </source>
</reference>
<evidence type="ECO:0000256" key="13">
    <source>
        <dbReference type="SAM" id="Phobius"/>
    </source>
</evidence>